<name>A0A098G0S1_9GAMM</name>
<organism evidence="2 3">
    <name type="scientific">Legionella fallonii LLAP-10</name>
    <dbReference type="NCBI Taxonomy" id="1212491"/>
    <lineage>
        <taxon>Bacteria</taxon>
        <taxon>Pseudomonadati</taxon>
        <taxon>Pseudomonadota</taxon>
        <taxon>Gammaproteobacteria</taxon>
        <taxon>Legionellales</taxon>
        <taxon>Legionellaceae</taxon>
        <taxon>Legionella</taxon>
    </lineage>
</organism>
<dbReference type="HOGENOM" id="CLU_2788779_0_0_6"/>
<dbReference type="AlphaFoldDB" id="A0A098G0S1"/>
<dbReference type="Proteomes" id="UP000032430">
    <property type="component" value="Chromosome I"/>
</dbReference>
<dbReference type="RefSeq" id="WP_045094848.1">
    <property type="nucleotide sequence ID" value="NZ_LN614827.1"/>
</dbReference>
<evidence type="ECO:0000313" key="2">
    <source>
        <dbReference type="EMBL" id="CEG56112.1"/>
    </source>
</evidence>
<feature type="compositionally biased region" description="Polar residues" evidence="1">
    <location>
        <begin position="1"/>
        <end position="22"/>
    </location>
</feature>
<protein>
    <submittedName>
        <fullName evidence="2">Uncharacterized protein</fullName>
    </submittedName>
</protein>
<gene>
    <name evidence="2" type="ORF">LFA_0660</name>
</gene>
<feature type="region of interest" description="Disordered" evidence="1">
    <location>
        <begin position="48"/>
        <end position="68"/>
    </location>
</feature>
<dbReference type="EMBL" id="LN614827">
    <property type="protein sequence ID" value="CEG56112.1"/>
    <property type="molecule type" value="Genomic_DNA"/>
</dbReference>
<feature type="region of interest" description="Disordered" evidence="1">
    <location>
        <begin position="1"/>
        <end position="25"/>
    </location>
</feature>
<feature type="compositionally biased region" description="Polar residues" evidence="1">
    <location>
        <begin position="48"/>
        <end position="62"/>
    </location>
</feature>
<keyword evidence="3" id="KW-1185">Reference proteome</keyword>
<accession>A0A098G0S1</accession>
<dbReference type="KEGG" id="lfa:LFA_0660"/>
<sequence length="68" mass="7754">MKEGQSQPHNEQQTKAEPTSDWTIRPIPPYMPGALPYLYNRHLFFSERQSASNSSQPTNQASCPCILF</sequence>
<evidence type="ECO:0000313" key="3">
    <source>
        <dbReference type="Proteomes" id="UP000032430"/>
    </source>
</evidence>
<reference evidence="3" key="1">
    <citation type="submission" date="2014-09" db="EMBL/GenBank/DDBJ databases">
        <authorList>
            <person name="Gomez-Valero L."/>
        </authorList>
    </citation>
    <scope>NUCLEOTIDE SEQUENCE [LARGE SCALE GENOMIC DNA]</scope>
    <source>
        <strain evidence="3">ATCC700992</strain>
    </source>
</reference>
<proteinExistence type="predicted"/>
<evidence type="ECO:0000256" key="1">
    <source>
        <dbReference type="SAM" id="MobiDB-lite"/>
    </source>
</evidence>